<dbReference type="Pfam" id="PF01663">
    <property type="entry name" value="Phosphodiest"/>
    <property type="match status" value="2"/>
</dbReference>
<dbReference type="STRING" id="47428.A0A284RG92"/>
<dbReference type="PRINTS" id="PR00792">
    <property type="entry name" value="PEPSIN"/>
</dbReference>
<dbReference type="PANTHER" id="PTHR10151">
    <property type="entry name" value="ECTONUCLEOTIDE PYROPHOSPHATASE/PHOSPHODIESTERASE"/>
    <property type="match status" value="1"/>
</dbReference>
<protein>
    <recommendedName>
        <fullName evidence="7">Peptidase A1 domain-containing protein</fullName>
    </recommendedName>
</protein>
<reference evidence="9" key="1">
    <citation type="journal article" date="2017" name="Nat. Ecol. Evol.">
        <title>Genome expansion and lineage-specific genetic innovations in the forest pathogenic fungi Armillaria.</title>
        <authorList>
            <person name="Sipos G."/>
            <person name="Prasanna A.N."/>
            <person name="Walter M.C."/>
            <person name="O'Connor E."/>
            <person name="Balint B."/>
            <person name="Krizsan K."/>
            <person name="Kiss B."/>
            <person name="Hess J."/>
            <person name="Varga T."/>
            <person name="Slot J."/>
            <person name="Riley R."/>
            <person name="Boka B."/>
            <person name="Rigling D."/>
            <person name="Barry K."/>
            <person name="Lee J."/>
            <person name="Mihaltcheva S."/>
            <person name="LaButti K."/>
            <person name="Lipzen A."/>
            <person name="Waldron R."/>
            <person name="Moloney N.M."/>
            <person name="Sperisen C."/>
            <person name="Kredics L."/>
            <person name="Vagvoelgyi C."/>
            <person name="Patrignani A."/>
            <person name="Fitzpatrick D."/>
            <person name="Nagy I."/>
            <person name="Doyle S."/>
            <person name="Anderson J.B."/>
            <person name="Grigoriev I.V."/>
            <person name="Gueldener U."/>
            <person name="Muensterkoetter M."/>
            <person name="Nagy L.G."/>
        </authorList>
    </citation>
    <scope>NUCLEOTIDE SEQUENCE [LARGE SCALE GENOMIC DNA]</scope>
    <source>
        <strain evidence="9">C18/9</strain>
    </source>
</reference>
<dbReference type="Pfam" id="PF00026">
    <property type="entry name" value="Asp"/>
    <property type="match status" value="1"/>
</dbReference>
<feature type="region of interest" description="Disordered" evidence="4">
    <location>
        <begin position="605"/>
        <end position="631"/>
    </location>
</feature>
<dbReference type="InterPro" id="IPR021109">
    <property type="entry name" value="Peptidase_aspartic_dom_sf"/>
</dbReference>
<evidence type="ECO:0000256" key="5">
    <source>
        <dbReference type="SAM" id="Phobius"/>
    </source>
</evidence>
<feature type="compositionally biased region" description="Low complexity" evidence="4">
    <location>
        <begin position="475"/>
        <end position="487"/>
    </location>
</feature>
<feature type="transmembrane region" description="Helical" evidence="5">
    <location>
        <begin position="643"/>
        <end position="664"/>
    </location>
</feature>
<dbReference type="Gene3D" id="2.40.70.10">
    <property type="entry name" value="Acid Proteases"/>
    <property type="match status" value="2"/>
</dbReference>
<keyword evidence="9" id="KW-1185">Reference proteome</keyword>
<feature type="transmembrane region" description="Helical" evidence="5">
    <location>
        <begin position="444"/>
        <end position="467"/>
    </location>
</feature>
<dbReference type="InterPro" id="IPR002591">
    <property type="entry name" value="Phosphodiest/P_Trfase"/>
</dbReference>
<keyword evidence="6" id="KW-0732">Signal</keyword>
<evidence type="ECO:0000256" key="4">
    <source>
        <dbReference type="SAM" id="MobiDB-lite"/>
    </source>
</evidence>
<accession>A0A284RG92</accession>
<proteinExistence type="inferred from homology"/>
<dbReference type="GO" id="GO:0006508">
    <property type="term" value="P:proteolysis"/>
    <property type="evidence" value="ECO:0007669"/>
    <property type="project" value="UniProtKB-KW"/>
</dbReference>
<keyword evidence="5" id="KW-0812">Transmembrane</keyword>
<evidence type="ECO:0000256" key="2">
    <source>
        <dbReference type="ARBA" id="ARBA00022750"/>
    </source>
</evidence>
<feature type="region of interest" description="Disordered" evidence="4">
    <location>
        <begin position="475"/>
        <end position="495"/>
    </location>
</feature>
<feature type="chain" id="PRO_5012447915" description="Peptidase A1 domain-containing protein" evidence="6">
    <location>
        <begin position="19"/>
        <end position="1123"/>
    </location>
</feature>
<feature type="signal peptide" evidence="6">
    <location>
        <begin position="1"/>
        <end position="18"/>
    </location>
</feature>
<dbReference type="InterPro" id="IPR033121">
    <property type="entry name" value="PEPTIDASE_A1"/>
</dbReference>
<dbReference type="InterPro" id="IPR017850">
    <property type="entry name" value="Alkaline_phosphatase_core_sf"/>
</dbReference>
<dbReference type="OrthoDB" id="415411at2759"/>
<name>A0A284RG92_ARMOS</name>
<dbReference type="SUPFAM" id="SSF50630">
    <property type="entry name" value="Acid proteases"/>
    <property type="match status" value="1"/>
</dbReference>
<dbReference type="InterPro" id="IPR001461">
    <property type="entry name" value="Aspartic_peptidase_A1"/>
</dbReference>
<dbReference type="CDD" id="cd16018">
    <property type="entry name" value="Enpp"/>
    <property type="match status" value="1"/>
</dbReference>
<evidence type="ECO:0000259" key="7">
    <source>
        <dbReference type="PROSITE" id="PS51767"/>
    </source>
</evidence>
<gene>
    <name evidence="8" type="ORF">ARMOST_11117</name>
</gene>
<keyword evidence="5" id="KW-0472">Membrane</keyword>
<evidence type="ECO:0000313" key="8">
    <source>
        <dbReference type="EMBL" id="SJL07767.1"/>
    </source>
</evidence>
<comment type="similarity">
    <text evidence="1 3">Belongs to the peptidase A1 family.</text>
</comment>
<feature type="domain" description="Peptidase A1" evidence="7">
    <location>
        <begin position="52"/>
        <end position="385"/>
    </location>
</feature>
<evidence type="ECO:0000256" key="6">
    <source>
        <dbReference type="SAM" id="SignalP"/>
    </source>
</evidence>
<evidence type="ECO:0000313" key="9">
    <source>
        <dbReference type="Proteomes" id="UP000219338"/>
    </source>
</evidence>
<feature type="compositionally biased region" description="Low complexity" evidence="4">
    <location>
        <begin position="616"/>
        <end position="626"/>
    </location>
</feature>
<keyword evidence="3" id="KW-0378">Hydrolase</keyword>
<keyword evidence="3" id="KW-0645">Protease</keyword>
<dbReference type="SUPFAM" id="SSF81995">
    <property type="entry name" value="beta-sandwich domain of Sec23/24"/>
    <property type="match status" value="1"/>
</dbReference>
<evidence type="ECO:0000256" key="1">
    <source>
        <dbReference type="ARBA" id="ARBA00007447"/>
    </source>
</evidence>
<dbReference type="InterPro" id="IPR034164">
    <property type="entry name" value="Pepsin-like_dom"/>
</dbReference>
<sequence>MASKAFLALLCFAGYSSGLQLKIEGRRTRHELLRRGNIDGTAALSNNADISYYTNLTLGGEVFTALIDTGSSDLWVTGSITDSVDTGSSSGVSYAVGGVKGPIKTSTLQFAGYTVQEQAFLQVTPDSDNKKGTGLLGLGPTSGSNIYATLNTSAGYAVLDRIFLQNTSTPNYLTVLLGRTQDPTDVFPGDISIGELLDGYSNVESEPKLEVTVVPVRESSDQHFQVLLDQNGLLGPDGQPVSITTEVDQTSNSKQATAVVDTGFSMSQVPKSVADAIYSRFSGAEYHNVTGLGEVWIVPCDEEVNITFKFSGNSYYIHPLDATMDASLTGITDVVNSQGQSSCIGSFQPISFTPSGQTYDMILGMSFLRNVYAVFNFGDFVADGNDTTNRGDPYLQFLSTTDPTEGMFSHSDFVAVRLKGNDTTGGQSLNSPTSSGSGGGLPKAVYFGIAAGALGLGLLLMVCAFFMNRRRKQSKPSYRPISSSSPPVDMQLNAASPPRYSVPPQYNYASSEPYHDQPQMPAQAQMYDPQPGTYGHMSSTQYYHNTWGSRPIHPSTFSSTVEKQGSAITGHTTLLFLGFPFSSTTAITGSMPVSDVASKSLFDMGKEERNEEREGLLSGSQSSQSQCEKGEDALHPAWSRNRIVGVAASFILLLICGTFARSLACSRGPYSHPNLHFHGEEVRSNGTHDFKRTVLIISIDGLRADYLDRGLTPHLIDISKQGLRAKSMRPIFPVTSYALDECRLSNISFNSITDFDVSQSLGTGLYAESHGIVANNFWDPASNEEFHYNLEASAWKPDWWFGEPMWETVGKAGIITANLMWPGPPKTSSGAVPTYFIPWRDRVPLGEKLEQLLSWIDLPFEQRPQLIMGYEPSLDQAGHATGPMSSLVNKTLGQVDAFAKDLHTALEQRNLTDIVDIVFVSDHGMTDTSHPELVYMDNIIGEEGLNLIQHEDGWPSMGLRFYPEVNASHYLELLLKASDENPEKFDVYTHETMPERYHFANNDRIAPIYVVPKIGYSLTTKAEGNTGMSKGNHGYDNKEPSMHAMFVAHGPFSAVVKALHHGRSLSARFLSRPNKGWHSTSDDTYVMNTFQNVEIYNLVMKLLGIEQHAAYTNGTVGFWDKYF</sequence>
<dbReference type="CDD" id="cd05471">
    <property type="entry name" value="pepsin_like"/>
    <property type="match status" value="1"/>
</dbReference>
<feature type="compositionally biased region" description="Basic and acidic residues" evidence="4">
    <location>
        <begin position="605"/>
        <end position="615"/>
    </location>
</feature>
<dbReference type="PANTHER" id="PTHR10151:SF120">
    <property type="entry name" value="BIS(5'-ADENOSYL)-TRIPHOSPHATASE"/>
    <property type="match status" value="1"/>
</dbReference>
<dbReference type="PROSITE" id="PS00141">
    <property type="entry name" value="ASP_PROTEASE"/>
    <property type="match status" value="1"/>
</dbReference>
<dbReference type="Gene3D" id="3.40.720.10">
    <property type="entry name" value="Alkaline Phosphatase, subunit A"/>
    <property type="match status" value="1"/>
</dbReference>
<evidence type="ECO:0000256" key="3">
    <source>
        <dbReference type="RuleBase" id="RU000454"/>
    </source>
</evidence>
<organism evidence="8 9">
    <name type="scientific">Armillaria ostoyae</name>
    <name type="common">Armillaria root rot fungus</name>
    <dbReference type="NCBI Taxonomy" id="47428"/>
    <lineage>
        <taxon>Eukaryota</taxon>
        <taxon>Fungi</taxon>
        <taxon>Dikarya</taxon>
        <taxon>Basidiomycota</taxon>
        <taxon>Agaricomycotina</taxon>
        <taxon>Agaricomycetes</taxon>
        <taxon>Agaricomycetidae</taxon>
        <taxon>Agaricales</taxon>
        <taxon>Marasmiineae</taxon>
        <taxon>Physalacriaceae</taxon>
        <taxon>Armillaria</taxon>
    </lineage>
</organism>
<dbReference type="Proteomes" id="UP000219338">
    <property type="component" value="Unassembled WGS sequence"/>
</dbReference>
<keyword evidence="2 3" id="KW-0064">Aspartyl protease</keyword>
<dbReference type="AlphaFoldDB" id="A0A284RG92"/>
<dbReference type="GO" id="GO:0004190">
    <property type="term" value="F:aspartic-type endopeptidase activity"/>
    <property type="evidence" value="ECO:0007669"/>
    <property type="project" value="UniProtKB-KW"/>
</dbReference>
<dbReference type="InterPro" id="IPR001969">
    <property type="entry name" value="Aspartic_peptidase_AS"/>
</dbReference>
<dbReference type="EMBL" id="FUEG01000008">
    <property type="protein sequence ID" value="SJL07767.1"/>
    <property type="molecule type" value="Genomic_DNA"/>
</dbReference>
<dbReference type="SUPFAM" id="SSF53649">
    <property type="entry name" value="Alkaline phosphatase-like"/>
    <property type="match status" value="1"/>
</dbReference>
<dbReference type="PROSITE" id="PS51767">
    <property type="entry name" value="PEPTIDASE_A1"/>
    <property type="match status" value="1"/>
</dbReference>
<keyword evidence="5" id="KW-1133">Transmembrane helix</keyword>